<dbReference type="Pfam" id="PF10531">
    <property type="entry name" value="SLBB"/>
    <property type="match status" value="1"/>
</dbReference>
<evidence type="ECO:0000256" key="1">
    <source>
        <dbReference type="ARBA" id="ARBA00022729"/>
    </source>
</evidence>
<dbReference type="AlphaFoldDB" id="A0A934VAZ7"/>
<dbReference type="Proteomes" id="UP000600139">
    <property type="component" value="Unassembled WGS sequence"/>
</dbReference>
<dbReference type="Gene3D" id="3.10.560.10">
    <property type="entry name" value="Outer membrane lipoprotein wza domain like"/>
    <property type="match status" value="1"/>
</dbReference>
<reference evidence="4" key="1">
    <citation type="submission" date="2021-01" db="EMBL/GenBank/DDBJ databases">
        <title>Modified the classification status of verrucomicrobia.</title>
        <authorList>
            <person name="Feng X."/>
        </authorList>
    </citation>
    <scope>NUCLEOTIDE SEQUENCE</scope>
    <source>
        <strain evidence="4">JCM 18052</strain>
    </source>
</reference>
<keyword evidence="1" id="KW-0732">Signal</keyword>
<dbReference type="PANTHER" id="PTHR33619:SF3">
    <property type="entry name" value="POLYSACCHARIDE EXPORT PROTEIN GFCE-RELATED"/>
    <property type="match status" value="1"/>
</dbReference>
<organism evidence="4 5">
    <name type="scientific">Luteolibacter yonseiensis</name>
    <dbReference type="NCBI Taxonomy" id="1144680"/>
    <lineage>
        <taxon>Bacteria</taxon>
        <taxon>Pseudomonadati</taxon>
        <taxon>Verrucomicrobiota</taxon>
        <taxon>Verrucomicrobiia</taxon>
        <taxon>Verrucomicrobiales</taxon>
        <taxon>Verrucomicrobiaceae</taxon>
        <taxon>Luteolibacter</taxon>
    </lineage>
</organism>
<dbReference type="EMBL" id="JAENIK010000011">
    <property type="protein sequence ID" value="MBK1816728.1"/>
    <property type="molecule type" value="Genomic_DNA"/>
</dbReference>
<evidence type="ECO:0000259" key="2">
    <source>
        <dbReference type="Pfam" id="PF02563"/>
    </source>
</evidence>
<dbReference type="Pfam" id="PF02563">
    <property type="entry name" value="Poly_export"/>
    <property type="match status" value="1"/>
</dbReference>
<dbReference type="InterPro" id="IPR049712">
    <property type="entry name" value="Poly_export"/>
</dbReference>
<dbReference type="Gene3D" id="3.30.1950.10">
    <property type="entry name" value="wza like domain"/>
    <property type="match status" value="1"/>
</dbReference>
<dbReference type="RefSeq" id="WP_200351655.1">
    <property type="nucleotide sequence ID" value="NZ_JAENIK010000011.1"/>
</dbReference>
<feature type="domain" description="Soluble ligand binding" evidence="3">
    <location>
        <begin position="101"/>
        <end position="144"/>
    </location>
</feature>
<protein>
    <submittedName>
        <fullName evidence="4">Polysaccharide biosynthesis/export family protein</fullName>
    </submittedName>
</protein>
<dbReference type="InterPro" id="IPR019554">
    <property type="entry name" value="Soluble_ligand-bd"/>
</dbReference>
<comment type="caution">
    <text evidence="4">The sequence shown here is derived from an EMBL/GenBank/DDBJ whole genome shotgun (WGS) entry which is preliminary data.</text>
</comment>
<accession>A0A934VAZ7</accession>
<feature type="domain" description="Polysaccharide export protein N-terminal" evidence="2">
    <location>
        <begin position="13"/>
        <end position="86"/>
    </location>
</feature>
<keyword evidence="5" id="KW-1185">Reference proteome</keyword>
<proteinExistence type="predicted"/>
<gene>
    <name evidence="4" type="ORF">JIN84_13970</name>
</gene>
<sequence length="177" mass="18941">MLAATSIIAFGQIEAGKSIQITISGVPDKDRATITNTYPVSESGMINMPYIGPVQAAGLRTDQLQSKLQGLYKSSGYYTNPTIQVISNAIGANVAQESVIVGGQVRRPGPVPFAKELTLWGAIQAAGGATEFGSMRRVKVIRGGNQKSYDVTKPQFMQIPLQRNDTIEVPMKTILNG</sequence>
<dbReference type="PANTHER" id="PTHR33619">
    <property type="entry name" value="POLYSACCHARIDE EXPORT PROTEIN GFCE-RELATED"/>
    <property type="match status" value="1"/>
</dbReference>
<dbReference type="GO" id="GO:0015159">
    <property type="term" value="F:polysaccharide transmembrane transporter activity"/>
    <property type="evidence" value="ECO:0007669"/>
    <property type="project" value="InterPro"/>
</dbReference>
<evidence type="ECO:0000313" key="4">
    <source>
        <dbReference type="EMBL" id="MBK1816728.1"/>
    </source>
</evidence>
<name>A0A934VAZ7_9BACT</name>
<evidence type="ECO:0000259" key="3">
    <source>
        <dbReference type="Pfam" id="PF10531"/>
    </source>
</evidence>
<dbReference type="InterPro" id="IPR003715">
    <property type="entry name" value="Poly_export_N"/>
</dbReference>
<evidence type="ECO:0000313" key="5">
    <source>
        <dbReference type="Proteomes" id="UP000600139"/>
    </source>
</evidence>